<keyword evidence="2 4" id="KW-0456">Lyase</keyword>
<evidence type="ECO:0000256" key="4">
    <source>
        <dbReference type="HAMAP-Rule" id="MF_02071"/>
    </source>
</evidence>
<evidence type="ECO:0000256" key="2">
    <source>
        <dbReference type="ARBA" id="ARBA00023239"/>
    </source>
</evidence>
<feature type="region of interest" description="Disordered" evidence="6">
    <location>
        <begin position="198"/>
        <end position="217"/>
    </location>
</feature>
<dbReference type="InterPro" id="IPR012997">
    <property type="entry name" value="RplA"/>
</dbReference>
<accession>A0A2N4U1G4</accession>
<name>A0A2N4U1G4_9BURK</name>
<dbReference type="EC" id="4.2.2.-" evidence="4"/>
<evidence type="ECO:0000256" key="6">
    <source>
        <dbReference type="SAM" id="MobiDB-lite"/>
    </source>
</evidence>
<dbReference type="AlphaFoldDB" id="A0A2N4U1G4"/>
<keyword evidence="4" id="KW-0564">Palmitate</keyword>
<evidence type="ECO:0000259" key="8">
    <source>
        <dbReference type="PROSITE" id="PS51724"/>
    </source>
</evidence>
<evidence type="ECO:0000313" key="10">
    <source>
        <dbReference type="Proteomes" id="UP000234190"/>
    </source>
</evidence>
<dbReference type="PROSITE" id="PS51257">
    <property type="entry name" value="PROKAR_LIPOPROTEIN"/>
    <property type="match status" value="1"/>
</dbReference>
<reference evidence="9 10" key="1">
    <citation type="submission" date="2017-10" db="EMBL/GenBank/DDBJ databases">
        <title>Two draft genome sequences of Pusillimonas sp. strains isolated from a nitrate- and radionuclide-contaminated groundwater in Russia.</title>
        <authorList>
            <person name="Grouzdev D.S."/>
            <person name="Tourova T.P."/>
            <person name="Goeva M.A."/>
            <person name="Babich T.L."/>
            <person name="Sokolova D.S."/>
            <person name="Abdullin R."/>
            <person name="Poltaraus A.B."/>
            <person name="Toshchakov S.V."/>
            <person name="Nazina T.N."/>
        </authorList>
    </citation>
    <scope>NUCLEOTIDE SEQUENCE [LARGE SCALE GENOMIC DNA]</scope>
    <source>
        <strain evidence="9 10">JR1/69-3-13</strain>
    </source>
</reference>
<dbReference type="InterPro" id="IPR007730">
    <property type="entry name" value="SPOR-like_dom"/>
</dbReference>
<dbReference type="NCBIfam" id="TIGR00413">
    <property type="entry name" value="rlpA"/>
    <property type="match status" value="1"/>
</dbReference>
<sequence length="359" mass="38539">MTSRRLPIPLLALCIILAILAGCSTPKKTGTKGSTTRGGGYYMDDGPGSNIPPGIENIPDAVPQIEVHAPANFRPYVVFGKKYVPVSDEKPFREEGTASWYGRKFHGKKTANGEVYDMYAMSAAHPTLPIPSYARVTHANTGKSVVVRVNDRGPFHSKRIIDVSYVAASKLGLIGPGSGQVIVEAITNDDIRNTRVASTPAAPRTVRVSESRPAETRPAPVKIAQMTQPLPDALEVLRLSEARPTEANPDALHALKTDDQIGHITPAGTGTQAEVVQDQPSPGQIYLQFGAFSASHTANGLAQKINQQISQVESRPAKIRTVNELHKVQIGPYSSRTEAVNAAFRIREVTGIQATLALS</sequence>
<keyword evidence="3 4" id="KW-0961">Cell wall biogenesis/degradation</keyword>
<comment type="similarity">
    <text evidence="4 5">Belongs to the RlpA family.</text>
</comment>
<keyword evidence="4" id="KW-1003">Cell membrane</keyword>
<dbReference type="OrthoDB" id="9779128at2"/>
<keyword evidence="4" id="KW-0472">Membrane</keyword>
<dbReference type="Pfam" id="PF05036">
    <property type="entry name" value="SPOR"/>
    <property type="match status" value="1"/>
</dbReference>
<dbReference type="InterPro" id="IPR036680">
    <property type="entry name" value="SPOR-like_sf"/>
</dbReference>
<comment type="caution">
    <text evidence="9">The sequence shown here is derived from an EMBL/GenBank/DDBJ whole genome shotgun (WGS) entry which is preliminary data.</text>
</comment>
<organism evidence="9 10">
    <name type="scientific">Pollutimonas subterranea</name>
    <dbReference type="NCBI Taxonomy" id="2045210"/>
    <lineage>
        <taxon>Bacteria</taxon>
        <taxon>Pseudomonadati</taxon>
        <taxon>Pseudomonadota</taxon>
        <taxon>Betaproteobacteria</taxon>
        <taxon>Burkholderiales</taxon>
        <taxon>Alcaligenaceae</taxon>
        <taxon>Pollutimonas</taxon>
    </lineage>
</organism>
<dbReference type="PANTHER" id="PTHR34183">
    <property type="entry name" value="ENDOLYTIC PEPTIDOGLYCAN TRANSGLYCOSYLASE RLPA"/>
    <property type="match status" value="1"/>
</dbReference>
<comment type="subcellular location">
    <subcellularLocation>
        <location evidence="4">Cell membrane</location>
        <topology evidence="4">Lipid-anchor</topology>
    </subcellularLocation>
</comment>
<dbReference type="EMBL" id="PDNW01000015">
    <property type="protein sequence ID" value="PLC48863.1"/>
    <property type="molecule type" value="Genomic_DNA"/>
</dbReference>
<keyword evidence="4 9" id="KW-0449">Lipoprotein</keyword>
<dbReference type="Proteomes" id="UP000234190">
    <property type="component" value="Unassembled WGS sequence"/>
</dbReference>
<dbReference type="PROSITE" id="PS51724">
    <property type="entry name" value="SPOR"/>
    <property type="match status" value="1"/>
</dbReference>
<evidence type="ECO:0000313" key="9">
    <source>
        <dbReference type="EMBL" id="PLC48863.1"/>
    </source>
</evidence>
<dbReference type="Pfam" id="PF03330">
    <property type="entry name" value="DPBB_1"/>
    <property type="match status" value="1"/>
</dbReference>
<comment type="function">
    <text evidence="4">Lytic transglycosylase with a strong preference for naked glycan strands that lack stem peptides.</text>
</comment>
<dbReference type="GO" id="GO:0042834">
    <property type="term" value="F:peptidoglycan binding"/>
    <property type="evidence" value="ECO:0007669"/>
    <property type="project" value="InterPro"/>
</dbReference>
<dbReference type="Gene3D" id="3.30.70.1070">
    <property type="entry name" value="Sporulation related repeat"/>
    <property type="match status" value="1"/>
</dbReference>
<dbReference type="InterPro" id="IPR036908">
    <property type="entry name" value="RlpA-like_sf"/>
</dbReference>
<dbReference type="HAMAP" id="MF_02071">
    <property type="entry name" value="RlpA"/>
    <property type="match status" value="1"/>
</dbReference>
<feature type="domain" description="SPOR" evidence="8">
    <location>
        <begin position="279"/>
        <end position="359"/>
    </location>
</feature>
<dbReference type="GO" id="GO:0071555">
    <property type="term" value="P:cell wall organization"/>
    <property type="evidence" value="ECO:0007669"/>
    <property type="project" value="UniProtKB-KW"/>
</dbReference>
<dbReference type="SUPFAM" id="SSF50685">
    <property type="entry name" value="Barwin-like endoglucanases"/>
    <property type="match status" value="1"/>
</dbReference>
<dbReference type="GO" id="GO:0000270">
    <property type="term" value="P:peptidoglycan metabolic process"/>
    <property type="evidence" value="ECO:0007669"/>
    <property type="project" value="UniProtKB-UniRule"/>
</dbReference>
<keyword evidence="1 7" id="KW-0732">Signal</keyword>
<dbReference type="GO" id="GO:0008932">
    <property type="term" value="F:lytic endotransglycosylase activity"/>
    <property type="evidence" value="ECO:0007669"/>
    <property type="project" value="UniProtKB-UniRule"/>
</dbReference>
<dbReference type="InterPro" id="IPR009009">
    <property type="entry name" value="RlpA-like_DPBB"/>
</dbReference>
<keyword evidence="10" id="KW-1185">Reference proteome</keyword>
<protein>
    <recommendedName>
        <fullName evidence="4">Endolytic peptidoglycan transglycosylase RlpA</fullName>
        <ecNumber evidence="4">4.2.2.-</ecNumber>
    </recommendedName>
</protein>
<proteinExistence type="inferred from homology"/>
<feature type="signal peptide" evidence="7">
    <location>
        <begin position="1"/>
        <end position="21"/>
    </location>
</feature>
<evidence type="ECO:0000256" key="3">
    <source>
        <dbReference type="ARBA" id="ARBA00023316"/>
    </source>
</evidence>
<evidence type="ECO:0000256" key="5">
    <source>
        <dbReference type="RuleBase" id="RU003495"/>
    </source>
</evidence>
<feature type="chain" id="PRO_5015016382" description="Endolytic peptidoglycan transglycosylase RlpA" evidence="7">
    <location>
        <begin position="22"/>
        <end position="359"/>
    </location>
</feature>
<dbReference type="PANTHER" id="PTHR34183:SF1">
    <property type="entry name" value="ENDOLYTIC PEPTIDOGLYCAN TRANSGLYCOSYLASE RLPA"/>
    <property type="match status" value="1"/>
</dbReference>
<dbReference type="FunFam" id="2.40.40.10:FF:000003">
    <property type="entry name" value="Endolytic peptidoglycan transglycosylase RlpA"/>
    <property type="match status" value="1"/>
</dbReference>
<dbReference type="Gene3D" id="2.40.40.10">
    <property type="entry name" value="RlpA-like domain"/>
    <property type="match status" value="1"/>
</dbReference>
<dbReference type="RefSeq" id="WP_102074995.1">
    <property type="nucleotide sequence ID" value="NZ_PDNW01000015.1"/>
</dbReference>
<dbReference type="SUPFAM" id="SSF110997">
    <property type="entry name" value="Sporulation related repeat"/>
    <property type="match status" value="1"/>
</dbReference>
<evidence type="ECO:0000256" key="1">
    <source>
        <dbReference type="ARBA" id="ARBA00022729"/>
    </source>
</evidence>
<dbReference type="CDD" id="cd22268">
    <property type="entry name" value="DPBB_RlpA-like"/>
    <property type="match status" value="1"/>
</dbReference>
<evidence type="ECO:0000256" key="7">
    <source>
        <dbReference type="SAM" id="SignalP"/>
    </source>
</evidence>
<dbReference type="GO" id="GO:0005886">
    <property type="term" value="C:plasma membrane"/>
    <property type="evidence" value="ECO:0007669"/>
    <property type="project" value="UniProtKB-SubCell"/>
</dbReference>
<dbReference type="InterPro" id="IPR034718">
    <property type="entry name" value="RlpA"/>
</dbReference>
<gene>
    <name evidence="4" type="primary">rlpA</name>
    <name evidence="9" type="ORF">CR159_16140</name>
</gene>